<dbReference type="AlphaFoldDB" id="A0AAN6PXX1"/>
<accession>A0AAN6PXX1</accession>
<dbReference type="EMBL" id="MU863652">
    <property type="protein sequence ID" value="KAK4099126.1"/>
    <property type="molecule type" value="Genomic_DNA"/>
</dbReference>
<reference evidence="1" key="1">
    <citation type="journal article" date="2023" name="Mol. Phylogenet. Evol.">
        <title>Genome-scale phylogeny and comparative genomics of the fungal order Sordariales.</title>
        <authorList>
            <person name="Hensen N."/>
            <person name="Bonometti L."/>
            <person name="Westerberg I."/>
            <person name="Brannstrom I.O."/>
            <person name="Guillou S."/>
            <person name="Cros-Aarteil S."/>
            <person name="Calhoun S."/>
            <person name="Haridas S."/>
            <person name="Kuo A."/>
            <person name="Mondo S."/>
            <person name="Pangilinan J."/>
            <person name="Riley R."/>
            <person name="LaButti K."/>
            <person name="Andreopoulos B."/>
            <person name="Lipzen A."/>
            <person name="Chen C."/>
            <person name="Yan M."/>
            <person name="Daum C."/>
            <person name="Ng V."/>
            <person name="Clum A."/>
            <person name="Steindorff A."/>
            <person name="Ohm R.A."/>
            <person name="Martin F."/>
            <person name="Silar P."/>
            <person name="Natvig D.O."/>
            <person name="Lalanne C."/>
            <person name="Gautier V."/>
            <person name="Ament-Velasquez S.L."/>
            <person name="Kruys A."/>
            <person name="Hutchinson M.I."/>
            <person name="Powell A.J."/>
            <person name="Barry K."/>
            <person name="Miller A.N."/>
            <person name="Grigoriev I.V."/>
            <person name="Debuchy R."/>
            <person name="Gladieux P."/>
            <person name="Hiltunen Thoren M."/>
            <person name="Johannesson H."/>
        </authorList>
    </citation>
    <scope>NUCLEOTIDE SEQUENCE</scope>
    <source>
        <strain evidence="1">CBS 757.83</strain>
    </source>
</reference>
<comment type="caution">
    <text evidence="1">The sequence shown here is derived from an EMBL/GenBank/DDBJ whole genome shotgun (WGS) entry which is preliminary data.</text>
</comment>
<keyword evidence="2" id="KW-1185">Reference proteome</keyword>
<organism evidence="1 2">
    <name type="scientific">Parathielavia hyrcaniae</name>
    <dbReference type="NCBI Taxonomy" id="113614"/>
    <lineage>
        <taxon>Eukaryota</taxon>
        <taxon>Fungi</taxon>
        <taxon>Dikarya</taxon>
        <taxon>Ascomycota</taxon>
        <taxon>Pezizomycotina</taxon>
        <taxon>Sordariomycetes</taxon>
        <taxon>Sordariomycetidae</taxon>
        <taxon>Sordariales</taxon>
        <taxon>Chaetomiaceae</taxon>
        <taxon>Parathielavia</taxon>
    </lineage>
</organism>
<gene>
    <name evidence="1" type="ORF">N658DRAFT_498723</name>
</gene>
<evidence type="ECO:0000313" key="2">
    <source>
        <dbReference type="Proteomes" id="UP001305647"/>
    </source>
</evidence>
<dbReference type="Proteomes" id="UP001305647">
    <property type="component" value="Unassembled WGS sequence"/>
</dbReference>
<sequence>MVSKKAVLGMTPAKSHMAGRIRCGGALPAGMDQDLLLSPGFLPGRVGKRTGPVPLLLAAGGAVDSLSGTGNWSRR</sequence>
<evidence type="ECO:0000313" key="1">
    <source>
        <dbReference type="EMBL" id="KAK4099126.1"/>
    </source>
</evidence>
<reference evidence="1" key="2">
    <citation type="submission" date="2023-05" db="EMBL/GenBank/DDBJ databases">
        <authorList>
            <consortium name="Lawrence Berkeley National Laboratory"/>
            <person name="Steindorff A."/>
            <person name="Hensen N."/>
            <person name="Bonometti L."/>
            <person name="Westerberg I."/>
            <person name="Brannstrom I.O."/>
            <person name="Guillou S."/>
            <person name="Cros-Aarteil S."/>
            <person name="Calhoun S."/>
            <person name="Haridas S."/>
            <person name="Kuo A."/>
            <person name="Mondo S."/>
            <person name="Pangilinan J."/>
            <person name="Riley R."/>
            <person name="Labutti K."/>
            <person name="Andreopoulos B."/>
            <person name="Lipzen A."/>
            <person name="Chen C."/>
            <person name="Yanf M."/>
            <person name="Daum C."/>
            <person name="Ng V."/>
            <person name="Clum A."/>
            <person name="Ohm R."/>
            <person name="Martin F."/>
            <person name="Silar P."/>
            <person name="Natvig D."/>
            <person name="Lalanne C."/>
            <person name="Gautier V."/>
            <person name="Ament-Velasquez S.L."/>
            <person name="Kruys A."/>
            <person name="Hutchinson M.I."/>
            <person name="Powell A.J."/>
            <person name="Barry K."/>
            <person name="Miller A.N."/>
            <person name="Grigoriev I.V."/>
            <person name="Debuchy R."/>
            <person name="Gladieux P."/>
            <person name="Thoren M.H."/>
            <person name="Johannesson H."/>
        </authorList>
    </citation>
    <scope>NUCLEOTIDE SEQUENCE</scope>
    <source>
        <strain evidence="1">CBS 757.83</strain>
    </source>
</reference>
<name>A0AAN6PXX1_9PEZI</name>
<proteinExistence type="predicted"/>
<protein>
    <submittedName>
        <fullName evidence="1">Uncharacterized protein</fullName>
    </submittedName>
</protein>